<organism evidence="3 4">
    <name type="scientific">Flavobacterium okayamense</name>
    <dbReference type="NCBI Taxonomy" id="2830782"/>
    <lineage>
        <taxon>Bacteria</taxon>
        <taxon>Pseudomonadati</taxon>
        <taxon>Bacteroidota</taxon>
        <taxon>Flavobacteriia</taxon>
        <taxon>Flavobacteriales</taxon>
        <taxon>Flavobacteriaceae</taxon>
        <taxon>Flavobacterium</taxon>
    </lineage>
</organism>
<reference evidence="3 4" key="1">
    <citation type="submission" date="2021-06" db="EMBL/GenBank/DDBJ databases">
        <title>Whole genome sequences of Flavobacterium sp. KK2020170 and assembly.</title>
        <authorList>
            <person name="Kitahara K."/>
            <person name="Miyoshi S."/>
            <person name="Uesaka K."/>
        </authorList>
    </citation>
    <scope>NUCLEOTIDE SEQUENCE [LARGE SCALE GENOMIC DNA]</scope>
    <source>
        <strain evidence="3 4">KK2020170</strain>
    </source>
</reference>
<dbReference type="PANTHER" id="PTHR34406:SF1">
    <property type="entry name" value="PROTEIN YCEI"/>
    <property type="match status" value="1"/>
</dbReference>
<evidence type="ECO:0000313" key="4">
    <source>
        <dbReference type="Proteomes" id="UP000825258"/>
    </source>
</evidence>
<protein>
    <recommendedName>
        <fullName evidence="2">Lipid/polyisoprenoid-binding YceI-like domain-containing protein</fullName>
    </recommendedName>
</protein>
<evidence type="ECO:0000259" key="2">
    <source>
        <dbReference type="SMART" id="SM00867"/>
    </source>
</evidence>
<dbReference type="InterPro" id="IPR007372">
    <property type="entry name" value="Lipid/polyisoprenoid-bd_YceI"/>
</dbReference>
<sequence>MKKTMLTLALVSFIAFTSCKKENQTEATTETVEVAEINPNYSVDTANSVINWTGAKPTGTHTGTISLKDGSFEVTDGKVTGGNFTIDMTTINVTDLEGDDKAALEGHLKGTGDDAEKVDHFFNVNQHPTSNFKIVSIEEANGAFFVKGVLTMKGISKAVDFPAEINVSDTEVSLTSDPFKINRTTWGVNYGSKSIFDDLKDKFINDDIELVVKVKASK</sequence>
<feature type="domain" description="Lipid/polyisoprenoid-binding YceI-like" evidence="2">
    <location>
        <begin position="40"/>
        <end position="217"/>
    </location>
</feature>
<name>A0ABM7S4Q8_9FLAO</name>
<dbReference type="PANTHER" id="PTHR34406">
    <property type="entry name" value="PROTEIN YCEI"/>
    <property type="match status" value="1"/>
</dbReference>
<feature type="chain" id="PRO_5047316245" description="Lipid/polyisoprenoid-binding YceI-like domain-containing protein" evidence="1">
    <location>
        <begin position="18"/>
        <end position="218"/>
    </location>
</feature>
<keyword evidence="4" id="KW-1185">Reference proteome</keyword>
<dbReference type="Pfam" id="PF04264">
    <property type="entry name" value="YceI"/>
    <property type="match status" value="1"/>
</dbReference>
<dbReference type="SMART" id="SM00867">
    <property type="entry name" value="YceI"/>
    <property type="match status" value="1"/>
</dbReference>
<accession>A0ABM7S4Q8</accession>
<dbReference type="Gene3D" id="2.40.128.110">
    <property type="entry name" value="Lipid/polyisoprenoid-binding, YceI-like"/>
    <property type="match status" value="1"/>
</dbReference>
<keyword evidence="1" id="KW-0732">Signal</keyword>
<evidence type="ECO:0000256" key="1">
    <source>
        <dbReference type="SAM" id="SignalP"/>
    </source>
</evidence>
<gene>
    <name evidence="3" type="ORF">KK2020170_13750</name>
</gene>
<dbReference type="Proteomes" id="UP000825258">
    <property type="component" value="Chromosome"/>
</dbReference>
<feature type="signal peptide" evidence="1">
    <location>
        <begin position="1"/>
        <end position="17"/>
    </location>
</feature>
<dbReference type="RefSeq" id="WP_221257632.1">
    <property type="nucleotide sequence ID" value="NZ_AP024749.1"/>
</dbReference>
<proteinExistence type="predicted"/>
<evidence type="ECO:0000313" key="3">
    <source>
        <dbReference type="EMBL" id="BCY28507.1"/>
    </source>
</evidence>
<dbReference type="PROSITE" id="PS51257">
    <property type="entry name" value="PROKAR_LIPOPROTEIN"/>
    <property type="match status" value="1"/>
</dbReference>
<dbReference type="SUPFAM" id="SSF101874">
    <property type="entry name" value="YceI-like"/>
    <property type="match status" value="1"/>
</dbReference>
<dbReference type="EMBL" id="AP024749">
    <property type="protein sequence ID" value="BCY28507.1"/>
    <property type="molecule type" value="Genomic_DNA"/>
</dbReference>
<dbReference type="InterPro" id="IPR036761">
    <property type="entry name" value="TTHA0802/YceI-like_sf"/>
</dbReference>